<keyword evidence="1 2" id="KW-0238">DNA-binding</keyword>
<dbReference type="CDD" id="cd04496">
    <property type="entry name" value="SSB_OBF"/>
    <property type="match status" value="1"/>
</dbReference>
<dbReference type="InterPro" id="IPR012340">
    <property type="entry name" value="NA-bd_OB-fold"/>
</dbReference>
<dbReference type="AlphaFoldDB" id="A0A086Z1J5"/>
<dbReference type="RefSeq" id="WP_033504771.1">
    <property type="nucleotide sequence ID" value="NZ_CP011786.1"/>
</dbReference>
<feature type="compositionally biased region" description="Polar residues" evidence="4">
    <location>
        <begin position="125"/>
        <end position="134"/>
    </location>
</feature>
<proteinExistence type="predicted"/>
<dbReference type="Proteomes" id="UP000029015">
    <property type="component" value="Unassembled WGS sequence"/>
</dbReference>
<feature type="compositionally biased region" description="Gly residues" evidence="4">
    <location>
        <begin position="142"/>
        <end position="152"/>
    </location>
</feature>
<protein>
    <recommendedName>
        <fullName evidence="2 3">Single-stranded DNA-binding protein</fullName>
    </recommendedName>
</protein>
<reference evidence="5 6" key="1">
    <citation type="submission" date="2014-03" db="EMBL/GenBank/DDBJ databases">
        <title>Genomics of Bifidobacteria.</title>
        <authorList>
            <person name="Ventura M."/>
            <person name="Milani C."/>
            <person name="Lugli G.A."/>
        </authorList>
    </citation>
    <scope>NUCLEOTIDE SEQUENCE [LARGE SCALE GENOMIC DNA]</scope>
    <source>
        <strain evidence="5 6">DSM 22766</strain>
    </source>
</reference>
<name>A0A086Z1J5_9BIFI</name>
<dbReference type="GO" id="GO:0006260">
    <property type="term" value="P:DNA replication"/>
    <property type="evidence" value="ECO:0007669"/>
    <property type="project" value="InterPro"/>
</dbReference>
<dbReference type="PIRSF" id="PIRSF002070">
    <property type="entry name" value="SSB"/>
    <property type="match status" value="1"/>
</dbReference>
<dbReference type="EMBL" id="JGYK01000001">
    <property type="protein sequence ID" value="KFI40395.1"/>
    <property type="molecule type" value="Genomic_DNA"/>
</dbReference>
<dbReference type="KEGG" id="bact:AB656_04095"/>
<evidence type="ECO:0000256" key="3">
    <source>
        <dbReference type="RuleBase" id="RU000524"/>
    </source>
</evidence>
<dbReference type="PROSITE" id="PS50935">
    <property type="entry name" value="SSB"/>
    <property type="match status" value="1"/>
</dbReference>
<feature type="region of interest" description="Disordered" evidence="4">
    <location>
        <begin position="101"/>
        <end position="152"/>
    </location>
</feature>
<evidence type="ECO:0000256" key="2">
    <source>
        <dbReference type="PIRNR" id="PIRNR002070"/>
    </source>
</evidence>
<accession>A0A086Z1J5</accession>
<organism evidence="5 6">
    <name type="scientific">Bifidobacterium actinocoloniiforme DSM 22766</name>
    <dbReference type="NCBI Taxonomy" id="1437605"/>
    <lineage>
        <taxon>Bacteria</taxon>
        <taxon>Bacillati</taxon>
        <taxon>Actinomycetota</taxon>
        <taxon>Actinomycetes</taxon>
        <taxon>Bifidobacteriales</taxon>
        <taxon>Bifidobacteriaceae</taxon>
        <taxon>Bifidobacterium</taxon>
    </lineage>
</organism>
<keyword evidence="6" id="KW-1185">Reference proteome</keyword>
<dbReference type="NCBIfam" id="TIGR00621">
    <property type="entry name" value="ssb"/>
    <property type="match status" value="1"/>
</dbReference>
<evidence type="ECO:0000313" key="6">
    <source>
        <dbReference type="Proteomes" id="UP000029015"/>
    </source>
</evidence>
<evidence type="ECO:0000256" key="4">
    <source>
        <dbReference type="SAM" id="MobiDB-lite"/>
    </source>
</evidence>
<dbReference type="InterPro" id="IPR011344">
    <property type="entry name" value="ssDNA-bd"/>
</dbReference>
<gene>
    <name evidence="5" type="ORF">BACT_1097</name>
</gene>
<dbReference type="Pfam" id="PF00436">
    <property type="entry name" value="SSB"/>
    <property type="match status" value="1"/>
</dbReference>
<dbReference type="eggNOG" id="COG0629">
    <property type="taxonomic scope" value="Bacteria"/>
</dbReference>
<dbReference type="SUPFAM" id="SSF50249">
    <property type="entry name" value="Nucleic acid-binding proteins"/>
    <property type="match status" value="1"/>
</dbReference>
<comment type="caution">
    <text evidence="5">The sequence shown here is derived from an EMBL/GenBank/DDBJ whole genome shotgun (WGS) entry which is preliminary data.</text>
</comment>
<dbReference type="InterPro" id="IPR000424">
    <property type="entry name" value="Primosome_PriB/ssb"/>
</dbReference>
<evidence type="ECO:0000313" key="5">
    <source>
        <dbReference type="EMBL" id="KFI40395.1"/>
    </source>
</evidence>
<dbReference type="Gene3D" id="2.40.50.140">
    <property type="entry name" value="Nucleic acid-binding proteins"/>
    <property type="match status" value="1"/>
</dbReference>
<dbReference type="OrthoDB" id="4427276at2"/>
<sequence length="152" mass="16312">MSTAIELTGNAGGDPETRTFQGGSVTTVSVAVNQGYMDQSHNWVEQGTAWYRVRLNGKQALDQAKYIHKGTKLLVNGGLKVREYTDKQGQARQALEVSARHVGIIHSEPRQQQGQAGSWGGGQGATRSQQQPATSDPWGAQDFGGGNGEPEF</sequence>
<dbReference type="GO" id="GO:0003697">
    <property type="term" value="F:single-stranded DNA binding"/>
    <property type="evidence" value="ECO:0007669"/>
    <property type="project" value="InterPro"/>
</dbReference>
<dbReference type="STRING" id="1437605.AB656_04095"/>
<evidence type="ECO:0000256" key="1">
    <source>
        <dbReference type="ARBA" id="ARBA00023125"/>
    </source>
</evidence>
<dbReference type="PATRIC" id="fig|1437605.7.peg.845"/>